<keyword evidence="3" id="KW-1185">Reference proteome</keyword>
<dbReference type="SUPFAM" id="SSF52821">
    <property type="entry name" value="Rhodanese/Cell cycle control phosphatase"/>
    <property type="match status" value="1"/>
</dbReference>
<comment type="caution">
    <text evidence="2">The sequence shown here is derived from an EMBL/GenBank/DDBJ whole genome shotgun (WGS) entry which is preliminary data.</text>
</comment>
<proteinExistence type="predicted"/>
<organism evidence="2 3">
    <name type="scientific">Laceyella putida</name>
    <dbReference type="NCBI Taxonomy" id="110101"/>
    <lineage>
        <taxon>Bacteria</taxon>
        <taxon>Bacillati</taxon>
        <taxon>Bacillota</taxon>
        <taxon>Bacilli</taxon>
        <taxon>Bacillales</taxon>
        <taxon>Thermoactinomycetaceae</taxon>
        <taxon>Laceyella</taxon>
    </lineage>
</organism>
<dbReference type="InterPro" id="IPR001763">
    <property type="entry name" value="Rhodanese-like_dom"/>
</dbReference>
<dbReference type="InterPro" id="IPR050229">
    <property type="entry name" value="GlpE_sulfurtransferase"/>
</dbReference>
<protein>
    <submittedName>
        <fullName evidence="2">Rhodanese-like domain-containing protein</fullName>
    </submittedName>
</protein>
<evidence type="ECO:0000313" key="2">
    <source>
        <dbReference type="EMBL" id="MFC7440766.1"/>
    </source>
</evidence>
<reference evidence="3" key="1">
    <citation type="journal article" date="2019" name="Int. J. Syst. Evol. Microbiol.">
        <title>The Global Catalogue of Microorganisms (GCM) 10K type strain sequencing project: providing services to taxonomists for standard genome sequencing and annotation.</title>
        <authorList>
            <consortium name="The Broad Institute Genomics Platform"/>
            <consortium name="The Broad Institute Genome Sequencing Center for Infectious Disease"/>
            <person name="Wu L."/>
            <person name="Ma J."/>
        </authorList>
    </citation>
    <scope>NUCLEOTIDE SEQUENCE [LARGE SCALE GENOMIC DNA]</scope>
    <source>
        <strain evidence="3">CGMCC 1.12942</strain>
    </source>
</reference>
<dbReference type="SMART" id="SM00450">
    <property type="entry name" value="RHOD"/>
    <property type="match status" value="1"/>
</dbReference>
<accession>A0ABW2RJ48</accession>
<dbReference type="Pfam" id="PF00581">
    <property type="entry name" value="Rhodanese"/>
    <property type="match status" value="1"/>
</dbReference>
<dbReference type="PROSITE" id="PS50206">
    <property type="entry name" value="RHODANESE_3"/>
    <property type="match status" value="1"/>
</dbReference>
<dbReference type="Proteomes" id="UP001596500">
    <property type="component" value="Unassembled WGS sequence"/>
</dbReference>
<dbReference type="PANTHER" id="PTHR43031:SF1">
    <property type="entry name" value="PYRIDINE NUCLEOTIDE-DISULPHIDE OXIDOREDUCTASE"/>
    <property type="match status" value="1"/>
</dbReference>
<sequence length="112" mass="12204">MKTNSISAAQLRDKLAKQEALHLLDVRDAEKFQTGTIEVQGAQTENLPYVTMRDQSADALERMANLPKDAQIVTVCTTGNKAQKAAAFLREHGFSAISLEGGLTAWKDKATN</sequence>
<name>A0ABW2RJ48_9BACL</name>
<evidence type="ECO:0000313" key="3">
    <source>
        <dbReference type="Proteomes" id="UP001596500"/>
    </source>
</evidence>
<feature type="domain" description="Rhodanese" evidence="1">
    <location>
        <begin position="17"/>
        <end position="111"/>
    </location>
</feature>
<dbReference type="EMBL" id="JBHTBW010000019">
    <property type="protein sequence ID" value="MFC7440766.1"/>
    <property type="molecule type" value="Genomic_DNA"/>
</dbReference>
<dbReference type="CDD" id="cd00158">
    <property type="entry name" value="RHOD"/>
    <property type="match status" value="1"/>
</dbReference>
<dbReference type="RefSeq" id="WP_379864051.1">
    <property type="nucleotide sequence ID" value="NZ_JBHTBW010000019.1"/>
</dbReference>
<dbReference type="Gene3D" id="3.40.250.10">
    <property type="entry name" value="Rhodanese-like domain"/>
    <property type="match status" value="1"/>
</dbReference>
<dbReference type="InterPro" id="IPR036873">
    <property type="entry name" value="Rhodanese-like_dom_sf"/>
</dbReference>
<dbReference type="PANTHER" id="PTHR43031">
    <property type="entry name" value="FAD-DEPENDENT OXIDOREDUCTASE"/>
    <property type="match status" value="1"/>
</dbReference>
<gene>
    <name evidence="2" type="ORF">ACFQNG_06335</name>
</gene>
<evidence type="ECO:0000259" key="1">
    <source>
        <dbReference type="PROSITE" id="PS50206"/>
    </source>
</evidence>